<name>A0ABQ9I3R6_9NEOP</name>
<gene>
    <name evidence="2" type="ORF">PR048_010820</name>
</gene>
<dbReference type="Proteomes" id="UP001159363">
    <property type="component" value="Chromosome 3"/>
</dbReference>
<organism evidence="2 3">
    <name type="scientific">Dryococelus australis</name>
    <dbReference type="NCBI Taxonomy" id="614101"/>
    <lineage>
        <taxon>Eukaryota</taxon>
        <taxon>Metazoa</taxon>
        <taxon>Ecdysozoa</taxon>
        <taxon>Arthropoda</taxon>
        <taxon>Hexapoda</taxon>
        <taxon>Insecta</taxon>
        <taxon>Pterygota</taxon>
        <taxon>Neoptera</taxon>
        <taxon>Polyneoptera</taxon>
        <taxon>Phasmatodea</taxon>
        <taxon>Verophasmatodea</taxon>
        <taxon>Anareolatae</taxon>
        <taxon>Phasmatidae</taxon>
        <taxon>Eurycanthinae</taxon>
        <taxon>Dryococelus</taxon>
    </lineage>
</organism>
<comment type="caution">
    <text evidence="2">The sequence shown here is derived from an EMBL/GenBank/DDBJ whole genome shotgun (WGS) entry which is preliminary data.</text>
</comment>
<dbReference type="PANTHER" id="PTHR46599:SF3">
    <property type="entry name" value="PIGGYBAC TRANSPOSABLE ELEMENT-DERIVED PROTEIN 4"/>
    <property type="match status" value="1"/>
</dbReference>
<reference evidence="2 3" key="1">
    <citation type="submission" date="2023-02" db="EMBL/GenBank/DDBJ databases">
        <title>LHISI_Scaffold_Assembly.</title>
        <authorList>
            <person name="Stuart O.P."/>
            <person name="Cleave R."/>
            <person name="Magrath M.J.L."/>
            <person name="Mikheyev A.S."/>
        </authorList>
    </citation>
    <scope>NUCLEOTIDE SEQUENCE [LARGE SCALE GENOMIC DNA]</scope>
    <source>
        <strain evidence="2">Daus_M_001</strain>
        <tissue evidence="2">Leg muscle</tissue>
    </source>
</reference>
<keyword evidence="3" id="KW-1185">Reference proteome</keyword>
<dbReference type="EMBL" id="JARBHB010000003">
    <property type="protein sequence ID" value="KAJ8891304.1"/>
    <property type="molecule type" value="Genomic_DNA"/>
</dbReference>
<protein>
    <recommendedName>
        <fullName evidence="1">PiggyBac transposable element-derived protein domain-containing protein</fullName>
    </recommendedName>
</protein>
<proteinExistence type="predicted"/>
<feature type="domain" description="PiggyBac transposable element-derived protein" evidence="1">
    <location>
        <begin position="51"/>
        <end position="231"/>
    </location>
</feature>
<dbReference type="InterPro" id="IPR029526">
    <property type="entry name" value="PGBD"/>
</dbReference>
<evidence type="ECO:0000259" key="1">
    <source>
        <dbReference type="Pfam" id="PF13843"/>
    </source>
</evidence>
<accession>A0ABQ9I3R6</accession>
<sequence length="237" mass="27157">MLDEILQRTNEKIQSVQSRWSEDMRYLVTEMDMVELKATLVAGLVETFFVRLKRYLFLLIVTRFNNALDRENSRENVPLAAVYCVFNKLVKNSPASFTVGSYVCIDKMLVGFTGNYKFRMYMASKPKNYINAGEESGGLELDEEIKQFFKPIQAVLRHTAPLCGSNRNITADNWFTSVEVVQILKNSKGLTYADMLRKNKSEIPSQFQSCRTRTVGSSLYGYTKDITLLSHAPKRNK</sequence>
<dbReference type="Pfam" id="PF13843">
    <property type="entry name" value="DDE_Tnp_1_7"/>
    <property type="match status" value="1"/>
</dbReference>
<dbReference type="PANTHER" id="PTHR46599">
    <property type="entry name" value="PIGGYBAC TRANSPOSABLE ELEMENT-DERIVED PROTEIN 4"/>
    <property type="match status" value="1"/>
</dbReference>
<evidence type="ECO:0000313" key="2">
    <source>
        <dbReference type="EMBL" id="KAJ8891304.1"/>
    </source>
</evidence>
<evidence type="ECO:0000313" key="3">
    <source>
        <dbReference type="Proteomes" id="UP001159363"/>
    </source>
</evidence>